<feature type="region of interest" description="Disordered" evidence="5">
    <location>
        <begin position="325"/>
        <end position="347"/>
    </location>
</feature>
<feature type="compositionally biased region" description="Basic and acidic residues" evidence="5">
    <location>
        <begin position="581"/>
        <end position="604"/>
    </location>
</feature>
<evidence type="ECO:0000256" key="4">
    <source>
        <dbReference type="ARBA" id="ARBA00023136"/>
    </source>
</evidence>
<keyword evidence="3 6" id="KW-1133">Transmembrane helix</keyword>
<keyword evidence="4 6" id="KW-0472">Membrane</keyword>
<proteinExistence type="predicted"/>
<dbReference type="AlphaFoldDB" id="A0A8H3EBP0"/>
<evidence type="ECO:0000256" key="5">
    <source>
        <dbReference type="SAM" id="MobiDB-lite"/>
    </source>
</evidence>
<dbReference type="GO" id="GO:0007189">
    <property type="term" value="P:adenylate cyclase-activating G protein-coupled receptor signaling pathway"/>
    <property type="evidence" value="ECO:0007669"/>
    <property type="project" value="TreeGrafter"/>
</dbReference>
<comment type="subcellular location">
    <subcellularLocation>
        <location evidence="1">Membrane</location>
        <topology evidence="1">Multi-pass membrane protein</topology>
    </subcellularLocation>
</comment>
<dbReference type="InterPro" id="IPR023041">
    <property type="entry name" value="Glucose_rcpt_Git3-like_N"/>
</dbReference>
<organism evidence="9 10">
    <name type="scientific">Gomphillus americanus</name>
    <dbReference type="NCBI Taxonomy" id="1940652"/>
    <lineage>
        <taxon>Eukaryota</taxon>
        <taxon>Fungi</taxon>
        <taxon>Dikarya</taxon>
        <taxon>Ascomycota</taxon>
        <taxon>Pezizomycotina</taxon>
        <taxon>Lecanoromycetes</taxon>
        <taxon>OSLEUM clade</taxon>
        <taxon>Ostropomycetidae</taxon>
        <taxon>Ostropales</taxon>
        <taxon>Graphidaceae</taxon>
        <taxon>Gomphilloideae</taxon>
        <taxon>Gomphillus</taxon>
    </lineage>
</organism>
<feature type="region of interest" description="Disordered" evidence="5">
    <location>
        <begin position="634"/>
        <end position="777"/>
    </location>
</feature>
<dbReference type="Gene3D" id="1.20.1070.10">
    <property type="entry name" value="Rhodopsin 7-helix transmembrane proteins"/>
    <property type="match status" value="1"/>
</dbReference>
<feature type="domain" description="G protein-coupled receptor GPR1/2/3 C-terminal" evidence="8">
    <location>
        <begin position="395"/>
        <end position="468"/>
    </location>
</feature>
<feature type="domain" description="Glucose receptor Git3-like N-terminal" evidence="7">
    <location>
        <begin position="40"/>
        <end position="227"/>
    </location>
</feature>
<dbReference type="PANTHER" id="PTHR23112">
    <property type="entry name" value="G PROTEIN-COUPLED RECEPTOR 157-RELATED"/>
    <property type="match status" value="1"/>
</dbReference>
<dbReference type="GO" id="GO:0005886">
    <property type="term" value="C:plasma membrane"/>
    <property type="evidence" value="ECO:0007669"/>
    <property type="project" value="TreeGrafter"/>
</dbReference>
<evidence type="ECO:0000259" key="8">
    <source>
        <dbReference type="Pfam" id="PF11970"/>
    </source>
</evidence>
<evidence type="ECO:0000256" key="6">
    <source>
        <dbReference type="SAM" id="Phobius"/>
    </source>
</evidence>
<gene>
    <name evidence="9" type="ORF">GOMPHAMPRED_000610</name>
</gene>
<comment type="caution">
    <text evidence="9">The sequence shown here is derived from an EMBL/GenBank/DDBJ whole genome shotgun (WGS) entry which is preliminary data.</text>
</comment>
<evidence type="ECO:0000259" key="7">
    <source>
        <dbReference type="Pfam" id="PF11710"/>
    </source>
</evidence>
<dbReference type="OrthoDB" id="5368598at2759"/>
<feature type="region of interest" description="Disordered" evidence="5">
    <location>
        <begin position="581"/>
        <end position="618"/>
    </location>
</feature>
<feature type="compositionally biased region" description="Polar residues" evidence="5">
    <location>
        <begin position="524"/>
        <end position="564"/>
    </location>
</feature>
<feature type="compositionally biased region" description="Low complexity" evidence="5">
    <location>
        <begin position="648"/>
        <end position="695"/>
    </location>
</feature>
<name>A0A8H3EBP0_9LECA</name>
<sequence>MADRSAMASEMLQTRYMEPRGLGASSLMGNSFSQQQEFILQVLALVSSCISIVAGCFTLFWFFRIQTHFRHHLITLLICSDLFKAIWYMVSASLALKLDPARFDHGYCQASGFFLAFAIEASDYAILVIAIHSALCIFRPNTNLGETGLFSIRYVVYALWIALPVLAAGLGFLHGGVYISTGAYCYLPVRPFWYRLGLSWVPRYVIFVTILTLYAMIYWFVSAKFKNFHRSTGDSYKRPSEWAQVSASRRAVSHLLNFWGEKDDKGNPSEAVNGIDSQIKGDNANAIGTQPSKGSDTELAQAPAWEHYTFGNSTTPLTAPKHDDITPAPSQRGLGSVNHGSVSTQRTSVPEHIHGEVRKSLIEFLQEEPPEGLLSSPPVLNSALVTEEVVSDTRARQTAIKRQLRFMFIYPLVYLISWIPPSVQHFTLYNDAVAARPNFSLACVSTCFVALQCFFDSFVFSYRETPWRFAEQRTSDLDTEHSAAANGDNSGHGSWLPFGRKGEKTAGNEKAFSDQEGNTEPAPRSQSSTHTQTPRSSFIHRVSNSFRNGSEGTIQNRLSGSSSGKLFVKTAGKSRAETIAEARAARHRRELEKETAREGQEERQRQRKQSILRRGGADRSWWEVEGRKRKDSVLLGLENNNQGSSQITTTTKNAPTTATDDNIIITSPNSSFPTSSSSTSLFSPRRFKSSFSSSSPHPPPVAATDLSPRSRLPLASGDEVLSPTTTTTTTTTDQGGGKEEEEEEVGEVHWTRSASLFLPSAAREQEQAMATVKEEDD</sequence>
<evidence type="ECO:0000256" key="1">
    <source>
        <dbReference type="ARBA" id="ARBA00004141"/>
    </source>
</evidence>
<feature type="transmembrane region" description="Helical" evidence="6">
    <location>
        <begin position="439"/>
        <end position="460"/>
    </location>
</feature>
<dbReference type="Pfam" id="PF11710">
    <property type="entry name" value="Git3"/>
    <property type="match status" value="1"/>
</dbReference>
<feature type="transmembrane region" description="Helical" evidence="6">
    <location>
        <begin position="38"/>
        <end position="61"/>
    </location>
</feature>
<feature type="compositionally biased region" description="Polar residues" evidence="5">
    <location>
        <begin position="638"/>
        <end position="647"/>
    </location>
</feature>
<dbReference type="Proteomes" id="UP000664169">
    <property type="component" value="Unassembled WGS sequence"/>
</dbReference>
<reference evidence="9" key="1">
    <citation type="submission" date="2021-03" db="EMBL/GenBank/DDBJ databases">
        <authorList>
            <person name="Tagirdzhanova G."/>
        </authorList>
    </citation>
    <scope>NUCLEOTIDE SEQUENCE</scope>
</reference>
<evidence type="ECO:0000313" key="9">
    <source>
        <dbReference type="EMBL" id="CAF9903901.1"/>
    </source>
</evidence>
<dbReference type="SUPFAM" id="SSF81321">
    <property type="entry name" value="Family A G protein-coupled receptor-like"/>
    <property type="match status" value="1"/>
</dbReference>
<evidence type="ECO:0008006" key="11">
    <source>
        <dbReference type="Google" id="ProtNLM"/>
    </source>
</evidence>
<protein>
    <recommendedName>
        <fullName evidence="11">G protein-coupled receptor GPR1</fullName>
    </recommendedName>
</protein>
<feature type="compositionally biased region" description="Basic and acidic residues" evidence="5">
    <location>
        <begin position="500"/>
        <end position="513"/>
    </location>
</feature>
<feature type="transmembrane region" description="Helical" evidence="6">
    <location>
        <begin position="155"/>
        <end position="180"/>
    </location>
</feature>
<feature type="compositionally biased region" description="Polar residues" evidence="5">
    <location>
        <begin position="338"/>
        <end position="347"/>
    </location>
</feature>
<evidence type="ECO:0000256" key="2">
    <source>
        <dbReference type="ARBA" id="ARBA00022692"/>
    </source>
</evidence>
<evidence type="ECO:0000256" key="3">
    <source>
        <dbReference type="ARBA" id="ARBA00022989"/>
    </source>
</evidence>
<feature type="region of interest" description="Disordered" evidence="5">
    <location>
        <begin position="478"/>
        <end position="566"/>
    </location>
</feature>
<feature type="transmembrane region" description="Helical" evidence="6">
    <location>
        <begin position="200"/>
        <end position="221"/>
    </location>
</feature>
<feature type="transmembrane region" description="Helical" evidence="6">
    <location>
        <begin position="110"/>
        <end position="135"/>
    </location>
</feature>
<dbReference type="PANTHER" id="PTHR23112:SF37">
    <property type="entry name" value="G PROTEIN-COUPLED RECEPTOR GPR1"/>
    <property type="match status" value="1"/>
</dbReference>
<keyword evidence="2 6" id="KW-0812">Transmembrane</keyword>
<dbReference type="InterPro" id="IPR022596">
    <property type="entry name" value="GPR1/2/3_C"/>
</dbReference>
<dbReference type="GO" id="GO:0004930">
    <property type="term" value="F:G protein-coupled receptor activity"/>
    <property type="evidence" value="ECO:0007669"/>
    <property type="project" value="TreeGrafter"/>
</dbReference>
<feature type="transmembrane region" description="Helical" evidence="6">
    <location>
        <begin position="404"/>
        <end position="419"/>
    </location>
</feature>
<evidence type="ECO:0000313" key="10">
    <source>
        <dbReference type="Proteomes" id="UP000664169"/>
    </source>
</evidence>
<feature type="transmembrane region" description="Helical" evidence="6">
    <location>
        <begin position="73"/>
        <end position="90"/>
    </location>
</feature>
<dbReference type="EMBL" id="CAJPDQ010000001">
    <property type="protein sequence ID" value="CAF9903901.1"/>
    <property type="molecule type" value="Genomic_DNA"/>
</dbReference>
<accession>A0A8H3EBP0</accession>
<dbReference type="Pfam" id="PF11970">
    <property type="entry name" value="GPR_Gpa2_C"/>
    <property type="match status" value="1"/>
</dbReference>
<keyword evidence="10" id="KW-1185">Reference proteome</keyword>
<feature type="compositionally biased region" description="Low complexity" evidence="5">
    <location>
        <begin position="724"/>
        <end position="733"/>
    </location>
</feature>